<dbReference type="Pfam" id="PF00583">
    <property type="entry name" value="Acetyltransf_1"/>
    <property type="match status" value="1"/>
</dbReference>
<evidence type="ECO:0000313" key="2">
    <source>
        <dbReference type="EMBL" id="RSD25458.1"/>
    </source>
</evidence>
<dbReference type="Gene3D" id="3.40.630.30">
    <property type="match status" value="1"/>
</dbReference>
<reference evidence="3" key="1">
    <citation type="submission" date="2018-12" db="EMBL/GenBank/DDBJ databases">
        <title>Bacillus chawlae sp. nov., Bacillus glennii sp. nov., and Bacillus saganii sp. nov. Isolated from the Vehicle Assembly Building at Kennedy Space Center where the Viking Spacecraft were Assembled.</title>
        <authorList>
            <person name="Seuylemezian A."/>
            <person name="Vaishampayan P."/>
        </authorList>
    </citation>
    <scope>NUCLEOTIDE SEQUENCE [LARGE SCALE GENOMIC DNA]</scope>
    <source>
        <strain evidence="3">DSM 13966</strain>
    </source>
</reference>
<gene>
    <name evidence="2" type="ORF">EJA10_16765</name>
</gene>
<evidence type="ECO:0000259" key="1">
    <source>
        <dbReference type="PROSITE" id="PS51186"/>
    </source>
</evidence>
<dbReference type="GO" id="GO:0016747">
    <property type="term" value="F:acyltransferase activity, transferring groups other than amino-acyl groups"/>
    <property type="evidence" value="ECO:0007669"/>
    <property type="project" value="InterPro"/>
</dbReference>
<dbReference type="PROSITE" id="PS51186">
    <property type="entry name" value="GNAT"/>
    <property type="match status" value="1"/>
</dbReference>
<name>A0A3R9DR98_9BACI</name>
<feature type="domain" description="N-acetyltransferase" evidence="1">
    <location>
        <begin position="3"/>
        <end position="157"/>
    </location>
</feature>
<dbReference type="AlphaFoldDB" id="A0A3R9DR98"/>
<dbReference type="OrthoDB" id="423921at2"/>
<organism evidence="2 3">
    <name type="scientific">Mesobacillus subterraneus</name>
    <dbReference type="NCBI Taxonomy" id="285983"/>
    <lineage>
        <taxon>Bacteria</taxon>
        <taxon>Bacillati</taxon>
        <taxon>Bacillota</taxon>
        <taxon>Bacilli</taxon>
        <taxon>Bacillales</taxon>
        <taxon>Bacillaceae</taxon>
        <taxon>Mesobacillus</taxon>
    </lineage>
</organism>
<dbReference type="InterPro" id="IPR016181">
    <property type="entry name" value="Acyl_CoA_acyltransferase"/>
</dbReference>
<sequence length="157" mass="17868">MKLKSKKMTEEKASKILSWKYEQPYDLYNNDFNEESMKELMESNYWAIEDKAGALIGFYCSGMSAQVPAGNRIGAYSEQAIDVGIGMNPRLTGKGHGRLFFSFVLHELGKINPNPIFRLSVALFNKRAIRLYSNMGFQQVSEFKTDAGIDFITMVKR</sequence>
<comment type="caution">
    <text evidence="2">The sequence shown here is derived from an EMBL/GenBank/DDBJ whole genome shotgun (WGS) entry which is preliminary data.</text>
</comment>
<dbReference type="EMBL" id="RSFW01000019">
    <property type="protein sequence ID" value="RSD25458.1"/>
    <property type="molecule type" value="Genomic_DNA"/>
</dbReference>
<proteinExistence type="predicted"/>
<protein>
    <submittedName>
        <fullName evidence="2">N-acetyltransferase</fullName>
    </submittedName>
</protein>
<dbReference type="InterPro" id="IPR000182">
    <property type="entry name" value="GNAT_dom"/>
</dbReference>
<dbReference type="SUPFAM" id="SSF55729">
    <property type="entry name" value="Acyl-CoA N-acyltransferases (Nat)"/>
    <property type="match status" value="1"/>
</dbReference>
<dbReference type="RefSeq" id="WP_125481177.1">
    <property type="nucleotide sequence ID" value="NZ_RSFW01000019.1"/>
</dbReference>
<dbReference type="Proteomes" id="UP000279911">
    <property type="component" value="Unassembled WGS sequence"/>
</dbReference>
<keyword evidence="2" id="KW-0808">Transferase</keyword>
<evidence type="ECO:0000313" key="3">
    <source>
        <dbReference type="Proteomes" id="UP000279911"/>
    </source>
</evidence>
<accession>A0A3R9DR98</accession>